<feature type="transmembrane region" description="Helical" evidence="2">
    <location>
        <begin position="157"/>
        <end position="174"/>
    </location>
</feature>
<gene>
    <name evidence="3" type="ORF">E3T27_13265</name>
</gene>
<comment type="caution">
    <text evidence="3">The sequence shown here is derived from an EMBL/GenBank/DDBJ whole genome shotgun (WGS) entry which is preliminary data.</text>
</comment>
<dbReference type="AlphaFoldDB" id="A0A4R8ZFC8"/>
<organism evidence="3 4">
    <name type="scientific">Cryobacterium lyxosi</name>
    <dbReference type="NCBI Taxonomy" id="1259228"/>
    <lineage>
        <taxon>Bacteria</taxon>
        <taxon>Bacillati</taxon>
        <taxon>Actinomycetota</taxon>
        <taxon>Actinomycetes</taxon>
        <taxon>Micrococcales</taxon>
        <taxon>Microbacteriaceae</taxon>
        <taxon>Cryobacterium</taxon>
    </lineage>
</organism>
<evidence type="ECO:0000256" key="2">
    <source>
        <dbReference type="SAM" id="Phobius"/>
    </source>
</evidence>
<keyword evidence="4" id="KW-1185">Reference proteome</keyword>
<evidence type="ECO:0000313" key="3">
    <source>
        <dbReference type="EMBL" id="TFD24601.1"/>
    </source>
</evidence>
<keyword evidence="2" id="KW-0812">Transmembrane</keyword>
<keyword evidence="2" id="KW-0472">Membrane</keyword>
<dbReference type="EMBL" id="SOGT01000014">
    <property type="protein sequence ID" value="TFD24601.1"/>
    <property type="molecule type" value="Genomic_DNA"/>
</dbReference>
<sequence length="384" mass="40229">MSDPATTTQPIRDFALAVRAALSDLPADDIDDLTDGLEADLTEQAADFAGADTGVAAPDLELGDPVAYADELRGAAGLPVRGATPAVQVSALRRLRARTGAVRAGAARRIRSTAAGAAVLDFLLVLRPLWWVLRGWVVYAVAEIFLGGAISTVPTDPVRWLVLGSFVILSVQWGRGRWLPWRWLPGFRTVVSVCALLVLPLVLVLTAHQAVNAQASAYVDSTPRSSPGLVQNGQAVTNLFAYDANGQPLTDVQLFDQDGRALNVVVDPANTKYLPQLDAAGEQDMVVPSLLVPGGSGWNVYPLRLVASADIDYTYDYLGQASQADATPAPLPFAQVRPLVDLPAAGEPSPAPSLAPSPTPSPATTLAPTLSPEPAASAAPVAEQ</sequence>
<name>A0A4R8ZFC8_9MICO</name>
<keyword evidence="2" id="KW-1133">Transmembrane helix</keyword>
<feature type="transmembrane region" description="Helical" evidence="2">
    <location>
        <begin position="186"/>
        <end position="207"/>
    </location>
</feature>
<feature type="region of interest" description="Disordered" evidence="1">
    <location>
        <begin position="342"/>
        <end position="384"/>
    </location>
</feature>
<accession>A0A4R8ZFC8</accession>
<evidence type="ECO:0000313" key="4">
    <source>
        <dbReference type="Proteomes" id="UP000298424"/>
    </source>
</evidence>
<dbReference type="RefSeq" id="WP_134573288.1">
    <property type="nucleotide sequence ID" value="NZ_SOGT01000014.1"/>
</dbReference>
<feature type="compositionally biased region" description="Low complexity" evidence="1">
    <location>
        <begin position="362"/>
        <end position="384"/>
    </location>
</feature>
<evidence type="ECO:0000256" key="1">
    <source>
        <dbReference type="SAM" id="MobiDB-lite"/>
    </source>
</evidence>
<feature type="compositionally biased region" description="Pro residues" evidence="1">
    <location>
        <begin position="349"/>
        <end position="361"/>
    </location>
</feature>
<dbReference type="OrthoDB" id="5185521at2"/>
<dbReference type="Proteomes" id="UP000298424">
    <property type="component" value="Unassembled WGS sequence"/>
</dbReference>
<reference evidence="3 4" key="1">
    <citation type="submission" date="2019-03" db="EMBL/GenBank/DDBJ databases">
        <title>Genomics of glacier-inhabiting Cryobacterium strains.</title>
        <authorList>
            <person name="Liu Q."/>
            <person name="Xin Y.-H."/>
        </authorList>
    </citation>
    <scope>NUCLEOTIDE SEQUENCE [LARGE SCALE GENOMIC DNA]</scope>
    <source>
        <strain evidence="3 4">TMT1-1</strain>
    </source>
</reference>
<protein>
    <submittedName>
        <fullName evidence="3">Uncharacterized protein</fullName>
    </submittedName>
</protein>
<proteinExistence type="predicted"/>
<feature type="transmembrane region" description="Helical" evidence="2">
    <location>
        <begin position="131"/>
        <end position="151"/>
    </location>
</feature>